<protein>
    <submittedName>
        <fullName evidence="1">C13 family peptidase</fullName>
    </submittedName>
</protein>
<dbReference type="EMBL" id="CP087714">
    <property type="protein sequence ID" value="XAT64068.1"/>
    <property type="molecule type" value="Genomic_DNA"/>
</dbReference>
<dbReference type="GeneID" id="90448320"/>
<dbReference type="RefSeq" id="WP_193806521.1">
    <property type="nucleotide sequence ID" value="NZ_CP087714.1"/>
</dbReference>
<evidence type="ECO:0000313" key="1">
    <source>
        <dbReference type="EMBL" id="XAT64068.1"/>
    </source>
</evidence>
<proteinExistence type="predicted"/>
<name>A0ABZ3H4Q8_GEOAI</name>
<accession>A0ABZ3H4Q8</accession>
<sequence>MKKAVVLVLLFAIIGSALAAPINGNEKSPAKNGEISEFYAGREVKAIVSEDGYSLIDLKTGDTILLVNFTAIEENLSGKPAITKEEAVKLATQLCGPAYTLVRATENPYDFDILFERRVNGISVFGENCYVSVNKMTGKIAAYRKMPVREITFKPEVKISRDEVIKMTGAVDAKLILIPLKGTFWVTSKPNSTIINAVTGKELSKKEIEALKELYKTTVDFNELGKMSVEKDPGIMATDNNQGAVFRDDDDITKDDIMAAKESMEKQRPYGELAWDPYVSDYDVVGSESTVNFILEYFEGVYFSGHGNNDCIGIGGDNQYCYWEASGNLQTRVFVVSACYAGNNFATYLNNKGVQCVIGASNTISDGGIWWSECANWADIFWDKATGNIDAGYQRSAHTARIETNTDTWLNWCDLDVEKGNCNTYI</sequence>
<organism evidence="1 2">
    <name type="scientific">Geoglobus acetivorans</name>
    <dbReference type="NCBI Taxonomy" id="565033"/>
    <lineage>
        <taxon>Archaea</taxon>
        <taxon>Methanobacteriati</taxon>
        <taxon>Methanobacteriota</taxon>
        <taxon>Archaeoglobi</taxon>
        <taxon>Archaeoglobales</taxon>
        <taxon>Archaeoglobaceae</taxon>
        <taxon>Geoglobus</taxon>
    </lineage>
</organism>
<keyword evidence="2" id="KW-1185">Reference proteome</keyword>
<reference evidence="1 2" key="1">
    <citation type="submission" date="2021-11" db="EMBL/GenBank/DDBJ databases">
        <title>Whole genome of Geoglobus acetivorans.</title>
        <authorList>
            <person name="Liu D."/>
        </authorList>
    </citation>
    <scope>NUCLEOTIDE SEQUENCE [LARGE SCALE GENOMIC DNA]</scope>
    <source>
        <strain evidence="1 2">SBH6</strain>
    </source>
</reference>
<dbReference type="Proteomes" id="UP001492541">
    <property type="component" value="Chromosome"/>
</dbReference>
<gene>
    <name evidence="1" type="ORF">LPQ35_01505</name>
</gene>
<evidence type="ECO:0000313" key="2">
    <source>
        <dbReference type="Proteomes" id="UP001492541"/>
    </source>
</evidence>